<dbReference type="GO" id="GO:0006388">
    <property type="term" value="P:tRNA splicing, via endonucleolytic cleavage and ligation"/>
    <property type="evidence" value="ECO:0007669"/>
    <property type="project" value="UniProtKB-UniRule"/>
</dbReference>
<proteinExistence type="inferred from homology"/>
<sequence length="808" mass="90812">MAATQTTDLSGLFSKLKIDDGDHALVEKLVQLSQKSPKLVKSTTYEAPADPSIAIRSWKMNEFKYYDIPSPFPTLARGLFTQDIEVDGQTKHRIVARGYDKFFNIGEVPWTTWGSLEAHTKPPYKLTLKSNGCIIFIAALTPTKLLVTSKHSLGGSKAPMSESHAQVGERWLRKHLADSGKTEEDLANVLWEKKWTAVAELCDDSFEEHVLPYSKDQTGLHLHGLNESRGEFRTMQQDAVDAFAREWGFIVTQSTVLNTIAEVKEFTEEVGKSGQWRGQALEGFVVRTHVSEPPSKPGKDASASPYAPGSSFFFKVKFDEPYMMYRDWREVTKTLLSKGPSTTNLSKAKMRRPETQVYVKWVISEIKRDRSQFAEFNKGRGIIATRERFLKWLESGEGKDQLEGSSKEDEVKAVEANTKFGKTVIVPVAVPGVGKTVISVALTHLFGFGHTQSDDVPGRKSGPQFIKNVVKLLEKHDVVIADKNNHLRMHRKALRDATEDMQPPVRLLALNWSFDLPLATIHRICGDRVTARGENHQSLRADTAKSHEEVIWMFLQKAEELLENEVDESVEMNIEESLEDALARAVDACVRILGVPRPSAEQMGQALAAARAYSPKSRGGGPEKKEKKKAQPRYYALLPEVDVERLLDERFKEDDVSKKGKEFYRALKKNKRVTERGHITLVHEKNLPDDRELWDRAKALHALPASPLFSLRLTNVVWNDRVMALVVADVAVASEETDTEGKGVDFVVNMPEELRNRLHVTVGTRGTDVPPVEAKDLVQRWKKGEAAGIESCELDDVWVKGRIRGLFN</sequence>
<dbReference type="Gene3D" id="3.40.50.300">
    <property type="entry name" value="P-loop containing nucleotide triphosphate hydrolases"/>
    <property type="match status" value="1"/>
</dbReference>
<dbReference type="Pfam" id="PF08303">
    <property type="entry name" value="tRNA_lig_kinase"/>
    <property type="match status" value="1"/>
</dbReference>
<keyword evidence="1" id="KW-0819">tRNA processing</keyword>
<evidence type="ECO:0000259" key="6">
    <source>
        <dbReference type="Pfam" id="PF09511"/>
    </source>
</evidence>
<dbReference type="GO" id="GO:0005524">
    <property type="term" value="F:ATP binding"/>
    <property type="evidence" value="ECO:0007669"/>
    <property type="project" value="UniProtKB-UniRule"/>
</dbReference>
<dbReference type="SUPFAM" id="SSF52540">
    <property type="entry name" value="P-loop containing nucleoside triphosphate hydrolases"/>
    <property type="match status" value="1"/>
</dbReference>
<dbReference type="EC" id="6.5.1.3" evidence="1"/>
<feature type="domain" description="T4 RNA ligase 1-like N-terminal" evidence="6">
    <location>
        <begin position="76"/>
        <end position="322"/>
    </location>
</feature>
<evidence type="ECO:0000313" key="8">
    <source>
        <dbReference type="Proteomes" id="UP000703269"/>
    </source>
</evidence>
<keyword evidence="8" id="KW-1185">Reference proteome</keyword>
<feature type="region of interest" description="Disordered" evidence="3">
    <location>
        <begin position="606"/>
        <end position="631"/>
    </location>
</feature>
<dbReference type="Pfam" id="PF08302">
    <property type="entry name" value="tRNA_lig_CPD"/>
    <property type="match status" value="1"/>
</dbReference>
<dbReference type="EMBL" id="BPQB01000104">
    <property type="protein sequence ID" value="GJE99235.1"/>
    <property type="molecule type" value="Genomic_DNA"/>
</dbReference>
<comment type="catalytic activity">
    <reaction evidence="1">
        <text>ATP + (ribonucleotide)n-3'-hydroxyl + 5'-phospho-(ribonucleotide)m = (ribonucleotide)n+m + AMP + diphosphate.</text>
        <dbReference type="EC" id="6.5.1.3"/>
    </reaction>
</comment>
<organism evidence="7 8">
    <name type="scientific">Phanerochaete sordida</name>
    <dbReference type="NCBI Taxonomy" id="48140"/>
    <lineage>
        <taxon>Eukaryota</taxon>
        <taxon>Fungi</taxon>
        <taxon>Dikarya</taxon>
        <taxon>Basidiomycota</taxon>
        <taxon>Agaricomycotina</taxon>
        <taxon>Agaricomycetes</taxon>
        <taxon>Polyporales</taxon>
        <taxon>Phanerochaetaceae</taxon>
        <taxon>Phanerochaete</taxon>
    </lineage>
</organism>
<evidence type="ECO:0000256" key="2">
    <source>
        <dbReference type="PIRSR" id="PIRSR019634-50"/>
    </source>
</evidence>
<dbReference type="GO" id="GO:0005634">
    <property type="term" value="C:nucleus"/>
    <property type="evidence" value="ECO:0007669"/>
    <property type="project" value="TreeGrafter"/>
</dbReference>
<dbReference type="InterPro" id="IPR015966">
    <property type="entry name" value="tRNA_lig_kin_fungi"/>
</dbReference>
<dbReference type="PANTHER" id="PTHR32004:SF1">
    <property type="entry name" value="TRNA LIGASE"/>
    <property type="match status" value="1"/>
</dbReference>
<dbReference type="GO" id="GO:0008081">
    <property type="term" value="F:phosphoric diester hydrolase activity"/>
    <property type="evidence" value="ECO:0007669"/>
    <property type="project" value="InterPro"/>
</dbReference>
<dbReference type="GO" id="GO:0051730">
    <property type="term" value="F:GTP-dependent polyribonucleotide 5'-hydroxyl-kinase activity"/>
    <property type="evidence" value="ECO:0007669"/>
    <property type="project" value="InterPro"/>
</dbReference>
<dbReference type="Pfam" id="PF09511">
    <property type="entry name" value="RNA_lig_T4_1"/>
    <property type="match status" value="1"/>
</dbReference>
<feature type="domain" description="tRNA ligase kinase" evidence="5">
    <location>
        <begin position="424"/>
        <end position="564"/>
    </location>
</feature>
<dbReference type="InterPro" id="IPR012387">
    <property type="entry name" value="Trl1_fun"/>
</dbReference>
<dbReference type="OrthoDB" id="276239at2759"/>
<feature type="domain" description="tRNA ligase phosphodiesterase" evidence="4">
    <location>
        <begin position="601"/>
        <end position="804"/>
    </location>
</feature>
<dbReference type="Proteomes" id="UP000703269">
    <property type="component" value="Unassembled WGS sequence"/>
</dbReference>
<gene>
    <name evidence="7" type="ORF">PsYK624_154850</name>
</gene>
<reference evidence="7 8" key="1">
    <citation type="submission" date="2021-08" db="EMBL/GenBank/DDBJ databases">
        <title>Draft Genome Sequence of Phanerochaete sordida strain YK-624.</title>
        <authorList>
            <person name="Mori T."/>
            <person name="Dohra H."/>
            <person name="Suzuki T."/>
            <person name="Kawagishi H."/>
            <person name="Hirai H."/>
        </authorList>
    </citation>
    <scope>NUCLEOTIDE SEQUENCE [LARGE SCALE GENOMIC DNA]</scope>
    <source>
        <strain evidence="7 8">YK-624</strain>
    </source>
</reference>
<dbReference type="PANTHER" id="PTHR32004">
    <property type="entry name" value="TRNA LIGASE"/>
    <property type="match status" value="1"/>
</dbReference>
<dbReference type="PIRSF" id="PIRSF019634">
    <property type="entry name" value="tRNA_lig_yeast"/>
    <property type="match status" value="1"/>
</dbReference>
<feature type="active site" description="N6-AMP-lysine intermediate" evidence="2">
    <location>
        <position position="129"/>
    </location>
</feature>
<accession>A0A9P3LLB7</accession>
<comment type="caution">
    <text evidence="7">The sequence shown here is derived from an EMBL/GenBank/DDBJ whole genome shotgun (WGS) entry which is preliminary data.</text>
</comment>
<name>A0A9P3LLB7_9APHY</name>
<evidence type="ECO:0000256" key="1">
    <source>
        <dbReference type="PIRNR" id="PIRNR019634"/>
    </source>
</evidence>
<protein>
    <recommendedName>
        <fullName evidence="1">tRNA ligase</fullName>
        <ecNumber evidence="1">6.5.1.3</ecNumber>
    </recommendedName>
</protein>
<evidence type="ECO:0000259" key="4">
    <source>
        <dbReference type="Pfam" id="PF08302"/>
    </source>
</evidence>
<dbReference type="GO" id="GO:0003972">
    <property type="term" value="F:RNA ligase (ATP) activity"/>
    <property type="evidence" value="ECO:0007669"/>
    <property type="project" value="UniProtKB-UniRule"/>
</dbReference>
<dbReference type="InterPro" id="IPR027417">
    <property type="entry name" value="P-loop_NTPase"/>
</dbReference>
<evidence type="ECO:0000256" key="3">
    <source>
        <dbReference type="SAM" id="MobiDB-lite"/>
    </source>
</evidence>
<comment type="similarity">
    <text evidence="1">Belongs to the TRL1 family.</text>
</comment>
<evidence type="ECO:0000313" key="7">
    <source>
        <dbReference type="EMBL" id="GJE99235.1"/>
    </source>
</evidence>
<dbReference type="AlphaFoldDB" id="A0A9P3LLB7"/>
<dbReference type="InterPro" id="IPR015965">
    <property type="entry name" value="tRNA_lig_PDEase"/>
</dbReference>
<dbReference type="InterPro" id="IPR019039">
    <property type="entry name" value="T4-Rnl1-like_N"/>
</dbReference>
<keyword evidence="1 7" id="KW-0436">Ligase</keyword>
<evidence type="ECO:0000259" key="5">
    <source>
        <dbReference type="Pfam" id="PF08303"/>
    </source>
</evidence>